<evidence type="ECO:0000313" key="3">
    <source>
        <dbReference type="Proteomes" id="UP000031668"/>
    </source>
</evidence>
<protein>
    <submittedName>
        <fullName evidence="2">Uncharacterized protein</fullName>
    </submittedName>
</protein>
<evidence type="ECO:0000313" key="2">
    <source>
        <dbReference type="EMBL" id="KII73567.1"/>
    </source>
</evidence>
<name>A0A0C2NHS6_THEKT</name>
<reference evidence="2 3" key="1">
    <citation type="journal article" date="2014" name="Genome Biol. Evol.">
        <title>The genome of the myxosporean Thelohanellus kitauei shows adaptations to nutrient acquisition within its fish host.</title>
        <authorList>
            <person name="Yang Y."/>
            <person name="Xiong J."/>
            <person name="Zhou Z."/>
            <person name="Huo F."/>
            <person name="Miao W."/>
            <person name="Ran C."/>
            <person name="Liu Y."/>
            <person name="Zhang J."/>
            <person name="Feng J."/>
            <person name="Wang M."/>
            <person name="Wang M."/>
            <person name="Wang L."/>
            <person name="Yao B."/>
        </authorList>
    </citation>
    <scope>NUCLEOTIDE SEQUENCE [LARGE SCALE GENOMIC DNA]</scope>
    <source>
        <strain evidence="2">Wuqing</strain>
    </source>
</reference>
<feature type="signal peptide" evidence="1">
    <location>
        <begin position="1"/>
        <end position="21"/>
    </location>
</feature>
<keyword evidence="1" id="KW-0732">Signal</keyword>
<dbReference type="AlphaFoldDB" id="A0A0C2NHS6"/>
<gene>
    <name evidence="2" type="ORF">RF11_12541</name>
</gene>
<evidence type="ECO:0000256" key="1">
    <source>
        <dbReference type="SAM" id="SignalP"/>
    </source>
</evidence>
<dbReference type="OrthoDB" id="1661883at2759"/>
<dbReference type="EMBL" id="JWZT01000767">
    <property type="protein sequence ID" value="KII73567.1"/>
    <property type="molecule type" value="Genomic_DNA"/>
</dbReference>
<feature type="chain" id="PRO_5002165070" evidence="1">
    <location>
        <begin position="22"/>
        <end position="125"/>
    </location>
</feature>
<comment type="caution">
    <text evidence="2">The sequence shown here is derived from an EMBL/GenBank/DDBJ whole genome shotgun (WGS) entry which is preliminary data.</text>
</comment>
<proteinExistence type="predicted"/>
<dbReference type="Proteomes" id="UP000031668">
    <property type="component" value="Unassembled WGS sequence"/>
</dbReference>
<sequence length="125" mass="14445">MKIVILIISLLFLADICLVSASTPFKCTRSTDTETIEALVHSHEDNIIGYNLCLYIPLVNTLFDSIFISFGKYFLLTMSILFIVKNVIELFYLHHTFPANSFCCSWSHIRHNLRIRVFLGLFETH</sequence>
<keyword evidence="3" id="KW-1185">Reference proteome</keyword>
<accession>A0A0C2NHS6</accession>
<organism evidence="2 3">
    <name type="scientific">Thelohanellus kitauei</name>
    <name type="common">Myxosporean</name>
    <dbReference type="NCBI Taxonomy" id="669202"/>
    <lineage>
        <taxon>Eukaryota</taxon>
        <taxon>Metazoa</taxon>
        <taxon>Cnidaria</taxon>
        <taxon>Myxozoa</taxon>
        <taxon>Myxosporea</taxon>
        <taxon>Bivalvulida</taxon>
        <taxon>Platysporina</taxon>
        <taxon>Myxobolidae</taxon>
        <taxon>Thelohanellus</taxon>
    </lineage>
</organism>